<keyword evidence="2" id="KW-1185">Reference proteome</keyword>
<reference evidence="1 2" key="1">
    <citation type="submission" date="2024-01" db="EMBL/GenBank/DDBJ databases">
        <title>The complete chloroplast genome sequence of Lithospermum erythrorhizon: insights into the phylogenetic relationship among Boraginaceae species and the maternal lineages of purple gromwells.</title>
        <authorList>
            <person name="Okada T."/>
            <person name="Watanabe K."/>
        </authorList>
    </citation>
    <scope>NUCLEOTIDE SEQUENCE [LARGE SCALE GENOMIC DNA]</scope>
</reference>
<name>A0AAV3R7B5_LITER</name>
<evidence type="ECO:0000313" key="1">
    <source>
        <dbReference type="EMBL" id="GAA0170778.1"/>
    </source>
</evidence>
<comment type="caution">
    <text evidence="1">The sequence shown here is derived from an EMBL/GenBank/DDBJ whole genome shotgun (WGS) entry which is preliminary data.</text>
</comment>
<dbReference type="AlphaFoldDB" id="A0AAV3R7B5"/>
<protein>
    <submittedName>
        <fullName evidence="1">Uncharacterized protein</fullName>
    </submittedName>
</protein>
<organism evidence="1 2">
    <name type="scientific">Lithospermum erythrorhizon</name>
    <name type="common">Purple gromwell</name>
    <name type="synonym">Lithospermum officinale var. erythrorhizon</name>
    <dbReference type="NCBI Taxonomy" id="34254"/>
    <lineage>
        <taxon>Eukaryota</taxon>
        <taxon>Viridiplantae</taxon>
        <taxon>Streptophyta</taxon>
        <taxon>Embryophyta</taxon>
        <taxon>Tracheophyta</taxon>
        <taxon>Spermatophyta</taxon>
        <taxon>Magnoliopsida</taxon>
        <taxon>eudicotyledons</taxon>
        <taxon>Gunneridae</taxon>
        <taxon>Pentapetalae</taxon>
        <taxon>asterids</taxon>
        <taxon>lamiids</taxon>
        <taxon>Boraginales</taxon>
        <taxon>Boraginaceae</taxon>
        <taxon>Boraginoideae</taxon>
        <taxon>Lithospermeae</taxon>
        <taxon>Lithospermum</taxon>
    </lineage>
</organism>
<sequence length="86" mass="10244">MEEELKEKEVLIEKYDKLIQGWRKDVQAQLKKHKAELKKVFLEFLRVPPPASCLDSFWLLFDVLGGSWKTENSCLYGDYCDRLQDY</sequence>
<dbReference type="EMBL" id="BAABME010007391">
    <property type="protein sequence ID" value="GAA0170778.1"/>
    <property type="molecule type" value="Genomic_DNA"/>
</dbReference>
<dbReference type="Proteomes" id="UP001454036">
    <property type="component" value="Unassembled WGS sequence"/>
</dbReference>
<accession>A0AAV3R7B5</accession>
<evidence type="ECO:0000313" key="2">
    <source>
        <dbReference type="Proteomes" id="UP001454036"/>
    </source>
</evidence>
<proteinExistence type="predicted"/>
<gene>
    <name evidence="1" type="ORF">LIER_24966</name>
</gene>